<dbReference type="SMART" id="SM00355">
    <property type="entry name" value="ZnF_C2H2"/>
    <property type="match status" value="17"/>
</dbReference>
<dbReference type="Proteomes" id="UP001642540">
    <property type="component" value="Unassembled WGS sequence"/>
</dbReference>
<keyword evidence="9" id="KW-0804">Transcription</keyword>
<dbReference type="PROSITE" id="PS00028">
    <property type="entry name" value="ZINC_FINGER_C2H2_1"/>
    <property type="match status" value="12"/>
</dbReference>
<evidence type="ECO:0000256" key="3">
    <source>
        <dbReference type="ARBA" id="ARBA00022723"/>
    </source>
</evidence>
<dbReference type="PROSITE" id="PS50157">
    <property type="entry name" value="ZINC_FINGER_C2H2_2"/>
    <property type="match status" value="13"/>
</dbReference>
<evidence type="ECO:0000256" key="5">
    <source>
        <dbReference type="ARBA" id="ARBA00022771"/>
    </source>
</evidence>
<evidence type="ECO:0000256" key="6">
    <source>
        <dbReference type="ARBA" id="ARBA00022833"/>
    </source>
</evidence>
<protein>
    <recommendedName>
        <fullName evidence="12">C2H2-type domain-containing protein</fullName>
    </recommendedName>
</protein>
<gene>
    <name evidence="13" type="ORF">ODALV1_LOCUS19384</name>
</gene>
<keyword evidence="8" id="KW-0238">DNA-binding</keyword>
<proteinExistence type="inferred from homology"/>
<name>A0ABP1R6M6_9HEXA</name>
<dbReference type="Pfam" id="PF00096">
    <property type="entry name" value="zf-C2H2"/>
    <property type="match status" value="3"/>
</dbReference>
<feature type="domain" description="C2H2-type" evidence="12">
    <location>
        <begin position="101"/>
        <end position="129"/>
    </location>
</feature>
<comment type="similarity">
    <text evidence="2">Belongs to the krueppel C2H2-type zinc-finger protein family.</text>
</comment>
<accession>A0ABP1R6M6</accession>
<feature type="domain" description="C2H2-type" evidence="12">
    <location>
        <begin position="401"/>
        <end position="429"/>
    </location>
</feature>
<evidence type="ECO:0000256" key="10">
    <source>
        <dbReference type="ARBA" id="ARBA00023242"/>
    </source>
</evidence>
<dbReference type="SUPFAM" id="SSF57667">
    <property type="entry name" value="beta-beta-alpha zinc fingers"/>
    <property type="match status" value="7"/>
</dbReference>
<organism evidence="13 14">
    <name type="scientific">Orchesella dallaii</name>
    <dbReference type="NCBI Taxonomy" id="48710"/>
    <lineage>
        <taxon>Eukaryota</taxon>
        <taxon>Metazoa</taxon>
        <taxon>Ecdysozoa</taxon>
        <taxon>Arthropoda</taxon>
        <taxon>Hexapoda</taxon>
        <taxon>Collembola</taxon>
        <taxon>Entomobryomorpha</taxon>
        <taxon>Entomobryoidea</taxon>
        <taxon>Orchesellidae</taxon>
        <taxon>Orchesellinae</taxon>
        <taxon>Orchesella</taxon>
    </lineage>
</organism>
<feature type="domain" description="C2H2-type" evidence="12">
    <location>
        <begin position="342"/>
        <end position="370"/>
    </location>
</feature>
<keyword evidence="14" id="KW-1185">Reference proteome</keyword>
<feature type="domain" description="C2H2-type" evidence="12">
    <location>
        <begin position="16"/>
        <end position="43"/>
    </location>
</feature>
<keyword evidence="5 11" id="KW-0863">Zinc-finger</keyword>
<feature type="domain" description="C2H2-type" evidence="12">
    <location>
        <begin position="188"/>
        <end position="215"/>
    </location>
</feature>
<feature type="domain" description="C2H2-type" evidence="12">
    <location>
        <begin position="373"/>
        <end position="400"/>
    </location>
</feature>
<evidence type="ECO:0000256" key="2">
    <source>
        <dbReference type="ARBA" id="ARBA00006991"/>
    </source>
</evidence>
<dbReference type="InterPro" id="IPR013087">
    <property type="entry name" value="Znf_C2H2_type"/>
</dbReference>
<sequence length="523" mass="61150">MRGHHRRVHTELEKQHECIICKKWFMEYQQLLSHLRLHTGEKAFNCPKCSASFSSISSRRTHLIRKHDVGVQHRCVVCNKSTSGKLALEVHMRTHTNEKPFSCSICAKKFVSAASLRIHNGVHKTREKPFYCKICQKRFTTSLYKNIHIQRHQGNKLKYQCSECPLSFQNKSRLTTHVQQRHRQVRPFSCNICERSFQTSHNRDRHISTHLEETPYKCEVCGNRFRYLSSWTGHMRTAHENPKREGFPCSKCPLILRSELEFSRHYLLEHLGLKDDIYNCFFCSFRAKCWRKLEFHYTKHTGERPYFCSECPLSFGSSDNLGLHCRNFHSKDKIVVREGESFSCSKCPYIFKSGLEVSRHYLFDHVGSSADLLKCIFCSFRGGGLRDLEYHYTKHTGERPYHCKKCPKSFGSSFSLSFHYSSSHSANLESANAYRFPCSKCPYILKTELELSRHYLLDHVGSNDEVLKCLFCSFRAGRLKDLEYHYGKYTREQPHFCKECPSSFGRLGNLVAHCRAVHTKPYA</sequence>
<feature type="domain" description="C2H2-type" evidence="12">
    <location>
        <begin position="73"/>
        <end position="100"/>
    </location>
</feature>
<feature type="domain" description="C2H2-type" evidence="12">
    <location>
        <begin position="495"/>
        <end position="523"/>
    </location>
</feature>
<keyword evidence="3" id="KW-0479">Metal-binding</keyword>
<feature type="domain" description="C2H2-type" evidence="12">
    <location>
        <begin position="306"/>
        <end position="334"/>
    </location>
</feature>
<dbReference type="PANTHER" id="PTHR24393">
    <property type="entry name" value="ZINC FINGER PROTEIN"/>
    <property type="match status" value="1"/>
</dbReference>
<dbReference type="InterPro" id="IPR036236">
    <property type="entry name" value="Znf_C2H2_sf"/>
</dbReference>
<evidence type="ECO:0000259" key="12">
    <source>
        <dbReference type="PROSITE" id="PS50157"/>
    </source>
</evidence>
<feature type="domain" description="C2H2-type" evidence="12">
    <location>
        <begin position="216"/>
        <end position="244"/>
    </location>
</feature>
<comment type="subcellular location">
    <subcellularLocation>
        <location evidence="1">Nucleus</location>
    </subcellularLocation>
</comment>
<keyword evidence="6" id="KW-0862">Zinc</keyword>
<evidence type="ECO:0000256" key="11">
    <source>
        <dbReference type="PROSITE-ProRule" id="PRU00042"/>
    </source>
</evidence>
<evidence type="ECO:0000256" key="7">
    <source>
        <dbReference type="ARBA" id="ARBA00023015"/>
    </source>
</evidence>
<evidence type="ECO:0000256" key="4">
    <source>
        <dbReference type="ARBA" id="ARBA00022737"/>
    </source>
</evidence>
<keyword evidence="4" id="KW-0677">Repeat</keyword>
<dbReference type="PANTHER" id="PTHR24393:SF15">
    <property type="entry name" value="IP01243P-RELATED"/>
    <property type="match status" value="1"/>
</dbReference>
<reference evidence="13 14" key="1">
    <citation type="submission" date="2024-08" db="EMBL/GenBank/DDBJ databases">
        <authorList>
            <person name="Cucini C."/>
            <person name="Frati F."/>
        </authorList>
    </citation>
    <scope>NUCLEOTIDE SEQUENCE [LARGE SCALE GENOMIC DNA]</scope>
</reference>
<evidence type="ECO:0000313" key="14">
    <source>
        <dbReference type="Proteomes" id="UP001642540"/>
    </source>
</evidence>
<dbReference type="EMBL" id="CAXLJM020000065">
    <property type="protein sequence ID" value="CAL8121442.1"/>
    <property type="molecule type" value="Genomic_DNA"/>
</dbReference>
<dbReference type="Gene3D" id="3.30.160.60">
    <property type="entry name" value="Classic Zinc Finger"/>
    <property type="match status" value="11"/>
</dbReference>
<dbReference type="Pfam" id="PF13912">
    <property type="entry name" value="zf-C2H2_6"/>
    <property type="match status" value="2"/>
</dbReference>
<keyword evidence="10" id="KW-0539">Nucleus</keyword>
<feature type="domain" description="C2H2-type" evidence="12">
    <location>
        <begin position="278"/>
        <end position="305"/>
    </location>
</feature>
<keyword evidence="7" id="KW-0805">Transcription regulation</keyword>
<comment type="caution">
    <text evidence="13">The sequence shown here is derived from an EMBL/GenBank/DDBJ whole genome shotgun (WGS) entry which is preliminary data.</text>
</comment>
<evidence type="ECO:0000256" key="8">
    <source>
        <dbReference type="ARBA" id="ARBA00023125"/>
    </source>
</evidence>
<evidence type="ECO:0000256" key="9">
    <source>
        <dbReference type="ARBA" id="ARBA00023163"/>
    </source>
</evidence>
<feature type="domain" description="C2H2-type" evidence="12">
    <location>
        <begin position="130"/>
        <end position="157"/>
    </location>
</feature>
<feature type="domain" description="C2H2-type" evidence="12">
    <location>
        <begin position="159"/>
        <end position="187"/>
    </location>
</feature>
<evidence type="ECO:0000256" key="1">
    <source>
        <dbReference type="ARBA" id="ARBA00004123"/>
    </source>
</evidence>
<evidence type="ECO:0000313" key="13">
    <source>
        <dbReference type="EMBL" id="CAL8121442.1"/>
    </source>
</evidence>